<name>A0A5J4VGN2_9EUKA</name>
<evidence type="ECO:0000313" key="1">
    <source>
        <dbReference type="EMBL" id="KAA6381741.1"/>
    </source>
</evidence>
<dbReference type="EMBL" id="SNRW01007152">
    <property type="protein sequence ID" value="KAA6381741.1"/>
    <property type="molecule type" value="Genomic_DNA"/>
</dbReference>
<gene>
    <name evidence="1" type="ORF">EZS28_022734</name>
</gene>
<reference evidence="1 2" key="1">
    <citation type="submission" date="2019-03" db="EMBL/GenBank/DDBJ databases">
        <title>Single cell metagenomics reveals metabolic interactions within the superorganism composed of flagellate Streblomastix strix and complex community of Bacteroidetes bacteria on its surface.</title>
        <authorList>
            <person name="Treitli S.C."/>
            <person name="Kolisko M."/>
            <person name="Husnik F."/>
            <person name="Keeling P."/>
            <person name="Hampl V."/>
        </authorList>
    </citation>
    <scope>NUCLEOTIDE SEQUENCE [LARGE SCALE GENOMIC DNA]</scope>
    <source>
        <strain evidence="1">ST1C</strain>
    </source>
</reference>
<comment type="caution">
    <text evidence="1">The sequence shown here is derived from an EMBL/GenBank/DDBJ whole genome shotgun (WGS) entry which is preliminary data.</text>
</comment>
<organism evidence="1 2">
    <name type="scientific">Streblomastix strix</name>
    <dbReference type="NCBI Taxonomy" id="222440"/>
    <lineage>
        <taxon>Eukaryota</taxon>
        <taxon>Metamonada</taxon>
        <taxon>Preaxostyla</taxon>
        <taxon>Oxymonadida</taxon>
        <taxon>Streblomastigidae</taxon>
        <taxon>Streblomastix</taxon>
    </lineage>
</organism>
<dbReference type="AlphaFoldDB" id="A0A5J4VGN2"/>
<protein>
    <submittedName>
        <fullName evidence="1">Uncharacterized protein</fullName>
    </submittedName>
</protein>
<accession>A0A5J4VGN2</accession>
<proteinExistence type="predicted"/>
<sequence>MNQFELESLERDATNYFTHCTPNDFAAAGQRLDAFSVGENVIEKIQFVMLNTSNAFMLVFVAKTLIKICVEHWAVFPEEQKASIKSTISDFFTGRSLELVELAYSQPTANGQIPALVTSLQIVCELNAKVNKMSWTLDKEDCNIENIIQFFEG</sequence>
<evidence type="ECO:0000313" key="2">
    <source>
        <dbReference type="Proteomes" id="UP000324800"/>
    </source>
</evidence>
<dbReference type="Proteomes" id="UP000324800">
    <property type="component" value="Unassembled WGS sequence"/>
</dbReference>